<evidence type="ECO:0000313" key="7">
    <source>
        <dbReference type="Proteomes" id="UP000266118"/>
    </source>
</evidence>
<feature type="domain" description="HTH cro/C1-type" evidence="5">
    <location>
        <begin position="33"/>
        <end position="62"/>
    </location>
</feature>
<proteinExistence type="predicted"/>
<dbReference type="AlphaFoldDB" id="A0A386HSB5"/>
<keyword evidence="1" id="KW-0805">Transcription regulation</keyword>
<dbReference type="KEGG" id="ark:D6B99_12410"/>
<dbReference type="InterPro" id="IPR001387">
    <property type="entry name" value="Cro/C1-type_HTH"/>
</dbReference>
<dbReference type="EMBL" id="CP032489">
    <property type="protein sequence ID" value="AYD48331.1"/>
    <property type="molecule type" value="Genomic_DNA"/>
</dbReference>
<dbReference type="InterPro" id="IPR018060">
    <property type="entry name" value="HTH_AraC"/>
</dbReference>
<protein>
    <submittedName>
        <fullName evidence="6">AraC family transcriptional regulator</fullName>
    </submittedName>
</protein>
<dbReference type="RefSeq" id="WP_119988948.1">
    <property type="nucleotide sequence ID" value="NZ_CP032489.1"/>
</dbReference>
<dbReference type="Pfam" id="PF20240">
    <property type="entry name" value="DUF6597"/>
    <property type="match status" value="1"/>
</dbReference>
<reference evidence="6 7" key="1">
    <citation type="submission" date="2018-09" db="EMBL/GenBank/DDBJ databases">
        <title>Arachidicoccus sp. nov., a bacterium isolated from soil.</title>
        <authorList>
            <person name="Weon H.-Y."/>
            <person name="Kwon S.-W."/>
            <person name="Lee S.A."/>
        </authorList>
    </citation>
    <scope>NUCLEOTIDE SEQUENCE [LARGE SCALE GENOMIC DNA]</scope>
    <source>
        <strain evidence="6 7">KIS59-12</strain>
    </source>
</reference>
<dbReference type="GO" id="GO:0043565">
    <property type="term" value="F:sequence-specific DNA binding"/>
    <property type="evidence" value="ECO:0007669"/>
    <property type="project" value="InterPro"/>
</dbReference>
<dbReference type="Proteomes" id="UP000266118">
    <property type="component" value="Chromosome"/>
</dbReference>
<keyword evidence="7" id="KW-1185">Reference proteome</keyword>
<dbReference type="InterPro" id="IPR046532">
    <property type="entry name" value="DUF6597"/>
</dbReference>
<evidence type="ECO:0000313" key="6">
    <source>
        <dbReference type="EMBL" id="AYD48331.1"/>
    </source>
</evidence>
<name>A0A386HSB5_9BACT</name>
<dbReference type="Pfam" id="PF12833">
    <property type="entry name" value="HTH_18"/>
    <property type="match status" value="1"/>
</dbReference>
<evidence type="ECO:0000259" key="4">
    <source>
        <dbReference type="PROSITE" id="PS01124"/>
    </source>
</evidence>
<dbReference type="PROSITE" id="PS01124">
    <property type="entry name" value="HTH_ARAC_FAMILY_2"/>
    <property type="match status" value="1"/>
</dbReference>
<dbReference type="Gene3D" id="1.10.10.60">
    <property type="entry name" value="Homeodomain-like"/>
    <property type="match status" value="1"/>
</dbReference>
<sequence length="362" mass="41608">MVKSGEDIGEIRDKEKNSVELFDQINPMHADLLWKIEQGKILPSKWELLQIAGRFGLSAKTLLIAHQRQLISKSTAEGRSVSERAQLLVRDLKQWEEKFSSVQVIPLSWQLAGCVESIVYFESLDQPYAFEKVMPDGMAKLVINLDESLPVVIGQYDRPLCIGLKKNIHKIIVRFQPNGLYLLTGIPQNHLLNRVLDAVHIFGKAISELQEKLSCCRHPIQMELLLNNFFIERVPDAEDHLVERRVIDFVISHIDEPIGILVKKAGYSYRHLIHLFRNYTGLTPKVFQQVKKFAVSINEISLLPTQQLSNASWKHDYFDDAHFIRQFNRFSGFTPSDYLKTGNTCARLVFTNEAEQHLMNMV</sequence>
<keyword evidence="2" id="KW-0238">DNA-binding</keyword>
<dbReference type="PROSITE" id="PS50943">
    <property type="entry name" value="HTH_CROC1"/>
    <property type="match status" value="1"/>
</dbReference>
<gene>
    <name evidence="6" type="ORF">D6B99_12410</name>
</gene>
<organism evidence="6 7">
    <name type="scientific">Arachidicoccus soli</name>
    <dbReference type="NCBI Taxonomy" id="2341117"/>
    <lineage>
        <taxon>Bacteria</taxon>
        <taxon>Pseudomonadati</taxon>
        <taxon>Bacteroidota</taxon>
        <taxon>Chitinophagia</taxon>
        <taxon>Chitinophagales</taxon>
        <taxon>Chitinophagaceae</taxon>
        <taxon>Arachidicoccus</taxon>
    </lineage>
</organism>
<dbReference type="PANTHER" id="PTHR46796:SF13">
    <property type="entry name" value="HTH-TYPE TRANSCRIPTIONAL ACTIVATOR RHAS"/>
    <property type="match status" value="1"/>
</dbReference>
<dbReference type="SMART" id="SM00342">
    <property type="entry name" value="HTH_ARAC"/>
    <property type="match status" value="1"/>
</dbReference>
<evidence type="ECO:0000256" key="3">
    <source>
        <dbReference type="ARBA" id="ARBA00023163"/>
    </source>
</evidence>
<feature type="domain" description="HTH araC/xylS-type" evidence="4">
    <location>
        <begin position="244"/>
        <end position="341"/>
    </location>
</feature>
<evidence type="ECO:0000256" key="1">
    <source>
        <dbReference type="ARBA" id="ARBA00023015"/>
    </source>
</evidence>
<accession>A0A386HSB5</accession>
<dbReference type="GO" id="GO:0003700">
    <property type="term" value="F:DNA-binding transcription factor activity"/>
    <property type="evidence" value="ECO:0007669"/>
    <property type="project" value="InterPro"/>
</dbReference>
<evidence type="ECO:0000259" key="5">
    <source>
        <dbReference type="PROSITE" id="PS50943"/>
    </source>
</evidence>
<keyword evidence="3" id="KW-0804">Transcription</keyword>
<dbReference type="OrthoDB" id="635259at2"/>
<dbReference type="PANTHER" id="PTHR46796">
    <property type="entry name" value="HTH-TYPE TRANSCRIPTIONAL ACTIVATOR RHAS-RELATED"/>
    <property type="match status" value="1"/>
</dbReference>
<dbReference type="InterPro" id="IPR050204">
    <property type="entry name" value="AraC_XylS_family_regulators"/>
</dbReference>
<evidence type="ECO:0000256" key="2">
    <source>
        <dbReference type="ARBA" id="ARBA00023125"/>
    </source>
</evidence>